<proteinExistence type="predicted"/>
<name>A0A543AF31_9MICC</name>
<dbReference type="InterPro" id="IPR007546">
    <property type="entry name" value="DUF503"/>
</dbReference>
<protein>
    <recommendedName>
        <fullName evidence="3">DUF503 domain-containing protein</fullName>
    </recommendedName>
</protein>
<dbReference type="PANTHER" id="PTHR36441:SF1">
    <property type="entry name" value="DUF503 DOMAIN-CONTAINING PROTEIN"/>
    <property type="match status" value="1"/>
</dbReference>
<comment type="caution">
    <text evidence="1">The sequence shown here is derived from an EMBL/GenBank/DDBJ whole genome shotgun (WGS) entry which is preliminary data.</text>
</comment>
<dbReference type="InterPro" id="IPR036746">
    <property type="entry name" value="TT1725-like_sf"/>
</dbReference>
<accession>A0A543AF31</accession>
<dbReference type="AlphaFoldDB" id="A0A543AF31"/>
<evidence type="ECO:0000313" key="2">
    <source>
        <dbReference type="Proteomes" id="UP000319746"/>
    </source>
</evidence>
<dbReference type="EMBL" id="VFOU01000003">
    <property type="protein sequence ID" value="TQL71181.1"/>
    <property type="molecule type" value="Genomic_DNA"/>
</dbReference>
<dbReference type="Proteomes" id="UP000319746">
    <property type="component" value="Unassembled WGS sequence"/>
</dbReference>
<keyword evidence="2" id="KW-1185">Reference proteome</keyword>
<dbReference type="PANTHER" id="PTHR36441">
    <property type="entry name" value="HYPOTHETICAL CYTOSOLIC PROTEIN"/>
    <property type="match status" value="1"/>
</dbReference>
<evidence type="ECO:0008006" key="3">
    <source>
        <dbReference type="Google" id="ProtNLM"/>
    </source>
</evidence>
<dbReference type="SUPFAM" id="SSF103007">
    <property type="entry name" value="Hypothetical protein TT1725"/>
    <property type="match status" value="1"/>
</dbReference>
<evidence type="ECO:0000313" key="1">
    <source>
        <dbReference type="EMBL" id="TQL71181.1"/>
    </source>
</evidence>
<reference evidence="1 2" key="1">
    <citation type="submission" date="2019-06" db="EMBL/GenBank/DDBJ databases">
        <title>Sequencing the genomes of 1000 actinobacteria strains.</title>
        <authorList>
            <person name="Klenk H.-P."/>
        </authorList>
    </citation>
    <scope>NUCLEOTIDE SEQUENCE [LARGE SCALE GENOMIC DNA]</scope>
    <source>
        <strain evidence="1 2">DSM 24083</strain>
    </source>
</reference>
<dbReference type="Pfam" id="PF04456">
    <property type="entry name" value="DUF503"/>
    <property type="match status" value="1"/>
</dbReference>
<organism evidence="1 2">
    <name type="scientific">Enteractinococcus coprophilus</name>
    <dbReference type="NCBI Taxonomy" id="1027633"/>
    <lineage>
        <taxon>Bacteria</taxon>
        <taxon>Bacillati</taxon>
        <taxon>Actinomycetota</taxon>
        <taxon>Actinomycetes</taxon>
        <taxon>Micrococcales</taxon>
        <taxon>Micrococcaceae</taxon>
    </lineage>
</organism>
<sequence length="121" mass="14202">MHRKCRSRTTCLLEDERVRKAIRMWIGWNEFDILLGDVRSLKAKRSIVRPIVAEIRKRFLISVAEVEDASLYRRTRLGVSMVSGDRSHIEETLNKVEEMLSRRPEVELLASKMRLVQSSDF</sequence>
<gene>
    <name evidence="1" type="ORF">FB556_1649</name>
</gene>
<dbReference type="Gene3D" id="3.30.70.1120">
    <property type="entry name" value="TT1725-like"/>
    <property type="match status" value="1"/>
</dbReference>